<dbReference type="SUPFAM" id="SSF54523">
    <property type="entry name" value="Pili subunits"/>
    <property type="match status" value="1"/>
</dbReference>
<reference evidence="2 3" key="1">
    <citation type="journal article" date="2007" name="Int. J. Syst. Evol. Microbiol.">
        <title>Description of Pelomonas aquatica sp. nov. and Pelomonas puraquae sp. nov., isolated from industrial and haemodialysis water.</title>
        <authorList>
            <person name="Gomila M."/>
            <person name="Bowien B."/>
            <person name="Falsen E."/>
            <person name="Moore E.R."/>
            <person name="Lalucat J."/>
        </authorList>
    </citation>
    <scope>NUCLEOTIDE SEQUENCE [LARGE SCALE GENOMIC DNA]</scope>
    <source>
        <strain evidence="2 3">CCUG 52769</strain>
    </source>
</reference>
<dbReference type="Proteomes" id="UP000197446">
    <property type="component" value="Unassembled WGS sequence"/>
</dbReference>
<dbReference type="NCBIfam" id="TIGR02532">
    <property type="entry name" value="IV_pilin_GFxxxE"/>
    <property type="match status" value="1"/>
</dbReference>
<gene>
    <name evidence="2" type="ORF">CDO81_12715</name>
</gene>
<feature type="transmembrane region" description="Helical" evidence="1">
    <location>
        <begin position="20"/>
        <end position="41"/>
    </location>
</feature>
<organism evidence="2 3">
    <name type="scientific">Roseateles puraquae</name>
    <dbReference type="NCBI Taxonomy" id="431059"/>
    <lineage>
        <taxon>Bacteria</taxon>
        <taxon>Pseudomonadati</taxon>
        <taxon>Pseudomonadota</taxon>
        <taxon>Betaproteobacteria</taxon>
        <taxon>Burkholderiales</taxon>
        <taxon>Sphaerotilaceae</taxon>
        <taxon>Roseateles</taxon>
    </lineage>
</organism>
<dbReference type="InterPro" id="IPR045584">
    <property type="entry name" value="Pilin-like"/>
</dbReference>
<name>A0A254N5P2_9BURK</name>
<dbReference type="InterPro" id="IPR012902">
    <property type="entry name" value="N_methyl_site"/>
</dbReference>
<dbReference type="PROSITE" id="PS00409">
    <property type="entry name" value="PROKAR_NTER_METHYL"/>
    <property type="match status" value="1"/>
</dbReference>
<keyword evidence="1" id="KW-0812">Transmembrane</keyword>
<comment type="caution">
    <text evidence="2">The sequence shown here is derived from an EMBL/GenBank/DDBJ whole genome shotgun (WGS) entry which is preliminary data.</text>
</comment>
<keyword evidence="1" id="KW-0472">Membrane</keyword>
<evidence type="ECO:0000313" key="2">
    <source>
        <dbReference type="EMBL" id="OWR03359.1"/>
    </source>
</evidence>
<evidence type="ECO:0000256" key="1">
    <source>
        <dbReference type="SAM" id="Phobius"/>
    </source>
</evidence>
<dbReference type="RefSeq" id="WP_088483596.1">
    <property type="nucleotide sequence ID" value="NZ_NISI01000005.1"/>
</dbReference>
<keyword evidence="3" id="KW-1185">Reference proteome</keyword>
<dbReference type="Pfam" id="PF07963">
    <property type="entry name" value="N_methyl"/>
    <property type="match status" value="1"/>
</dbReference>
<dbReference type="Gene3D" id="3.30.700.10">
    <property type="entry name" value="Glycoprotein, Type 4 Pilin"/>
    <property type="match status" value="1"/>
</dbReference>
<keyword evidence="1" id="KW-1133">Transmembrane helix</keyword>
<proteinExistence type="predicted"/>
<dbReference type="AlphaFoldDB" id="A0A254N5P2"/>
<sequence>MRKLLRVQFVTRGFTLLELLVVLSIVALTTGLILPSASRWLSSARERGWQQEVRAELAALPMRAFRSGEPLALDAAALQKLLREQLPAGAAVELDAPLRYSAAGVAAGGVVQVRSADGKSLRWRVAPSTGEITP</sequence>
<evidence type="ECO:0008006" key="4">
    <source>
        <dbReference type="Google" id="ProtNLM"/>
    </source>
</evidence>
<evidence type="ECO:0000313" key="3">
    <source>
        <dbReference type="Proteomes" id="UP000197446"/>
    </source>
</evidence>
<protein>
    <recommendedName>
        <fullName evidence="4">Prepilin-type N-terminal cleavage/methylation domain-containing protein</fullName>
    </recommendedName>
</protein>
<dbReference type="EMBL" id="NISI01000005">
    <property type="protein sequence ID" value="OWR03359.1"/>
    <property type="molecule type" value="Genomic_DNA"/>
</dbReference>
<accession>A0A254N5P2</accession>